<dbReference type="Proteomes" id="UP001164706">
    <property type="component" value="Chromosome"/>
</dbReference>
<dbReference type="EMBL" id="CP113089">
    <property type="protein sequence ID" value="WAB82589.1"/>
    <property type="molecule type" value="Genomic_DNA"/>
</dbReference>
<dbReference type="KEGG" id="mdb:OVN18_06215"/>
<evidence type="ECO:0000313" key="3">
    <source>
        <dbReference type="Proteomes" id="UP001164706"/>
    </source>
</evidence>
<feature type="region of interest" description="Disordered" evidence="1">
    <location>
        <begin position="91"/>
        <end position="112"/>
    </location>
</feature>
<sequence>MSATGWNRFGARGVDPQQAQAIREVLIGTPGVQTVGEVIVHRVEKAGVLVTATLGFGPSTPNADVVAVLREVKRGIRAAMPEASAIVLEPEVAAPRDDADPPTDTIVIRGAD</sequence>
<evidence type="ECO:0000256" key="1">
    <source>
        <dbReference type="SAM" id="MobiDB-lite"/>
    </source>
</evidence>
<dbReference type="SUPFAM" id="SSF160240">
    <property type="entry name" value="Cation efflux protein cytoplasmic domain-like"/>
    <property type="match status" value="1"/>
</dbReference>
<protein>
    <submittedName>
        <fullName evidence="2">Uncharacterized protein</fullName>
    </submittedName>
</protein>
<reference evidence="2" key="1">
    <citation type="submission" date="2022-11" db="EMBL/GenBank/DDBJ databases">
        <title>Description of Microcella daejonensis nov. sp, isolated from riverside soil.</title>
        <authorList>
            <person name="Molina K.M."/>
            <person name="Kim S.B."/>
        </authorList>
    </citation>
    <scope>NUCLEOTIDE SEQUENCE</scope>
    <source>
        <strain evidence="2">MMS21-STM12</strain>
    </source>
</reference>
<dbReference type="Gene3D" id="3.30.70.1350">
    <property type="entry name" value="Cation efflux protein, cytoplasmic domain"/>
    <property type="match status" value="1"/>
</dbReference>
<organism evidence="2 3">
    <name type="scientific">Microcella daejeonensis</name>
    <dbReference type="NCBI Taxonomy" id="2994971"/>
    <lineage>
        <taxon>Bacteria</taxon>
        <taxon>Bacillati</taxon>
        <taxon>Actinomycetota</taxon>
        <taxon>Actinomycetes</taxon>
        <taxon>Micrococcales</taxon>
        <taxon>Microbacteriaceae</taxon>
        <taxon>Microcella</taxon>
    </lineage>
</organism>
<dbReference type="InterPro" id="IPR036837">
    <property type="entry name" value="Cation_efflux_CTD_sf"/>
</dbReference>
<proteinExistence type="predicted"/>
<name>A0A9E8MNE7_9MICO</name>
<accession>A0A9E8MNE7</accession>
<dbReference type="RefSeq" id="WP_267782739.1">
    <property type="nucleotide sequence ID" value="NZ_CP113089.1"/>
</dbReference>
<dbReference type="AlphaFoldDB" id="A0A9E8MNE7"/>
<gene>
    <name evidence="2" type="ORF">OVN18_06215</name>
</gene>
<evidence type="ECO:0000313" key="2">
    <source>
        <dbReference type="EMBL" id="WAB82589.1"/>
    </source>
</evidence>
<keyword evidence="3" id="KW-1185">Reference proteome</keyword>